<evidence type="ECO:0000256" key="1">
    <source>
        <dbReference type="SAM" id="MobiDB-lite"/>
    </source>
</evidence>
<dbReference type="OrthoDB" id="6360232at2759"/>
<feature type="chain" id="PRO_5018575619" evidence="2">
    <location>
        <begin position="16"/>
        <end position="386"/>
    </location>
</feature>
<organism evidence="3 4">
    <name type="scientific">Penaeus vannamei</name>
    <name type="common">Whiteleg shrimp</name>
    <name type="synonym">Litopenaeus vannamei</name>
    <dbReference type="NCBI Taxonomy" id="6689"/>
    <lineage>
        <taxon>Eukaryota</taxon>
        <taxon>Metazoa</taxon>
        <taxon>Ecdysozoa</taxon>
        <taxon>Arthropoda</taxon>
        <taxon>Crustacea</taxon>
        <taxon>Multicrustacea</taxon>
        <taxon>Malacostraca</taxon>
        <taxon>Eumalacostraca</taxon>
        <taxon>Eucarida</taxon>
        <taxon>Decapoda</taxon>
        <taxon>Dendrobranchiata</taxon>
        <taxon>Penaeoidea</taxon>
        <taxon>Penaeidae</taxon>
        <taxon>Penaeus</taxon>
    </lineage>
</organism>
<reference evidence="3 4" key="1">
    <citation type="submission" date="2018-04" db="EMBL/GenBank/DDBJ databases">
        <authorList>
            <person name="Zhang X."/>
            <person name="Yuan J."/>
            <person name="Li F."/>
            <person name="Xiang J."/>
        </authorList>
    </citation>
    <scope>NUCLEOTIDE SEQUENCE [LARGE SCALE GENOMIC DNA]</scope>
    <source>
        <tissue evidence="3">Muscle</tissue>
    </source>
</reference>
<feature type="region of interest" description="Disordered" evidence="1">
    <location>
        <begin position="55"/>
        <end position="91"/>
    </location>
</feature>
<keyword evidence="4" id="KW-1185">Reference proteome</keyword>
<evidence type="ECO:0000256" key="2">
    <source>
        <dbReference type="SAM" id="SignalP"/>
    </source>
</evidence>
<sequence length="386" mass="43553">MRTLLLSLLVGCAFGASVERPRRQVFGARINLESSYLPPKEEATASHLSFTARRFSSIPPSSSHQPSTRQTFSTSHKHPSAHSKSSPPYTHRSSALSRFLQCDTKRSLSLALSENLRTQVVTLPPQVNYVTSTQQSVRTQVQYQTRYETRIQQVGTSAGGQHRLQNTDGYKDTAVARSDSYCTHYSVQHSLFYCSHTCTERRQDYPACQDQRRHTNHHTPGQTRVITSTQLVPVTTTVISQVVRTNTQIQYVTRTQVEQRVSTVVRTQQVPQYNTRIVTVPQQVVRTQVSTRVVPTTIYAQRTASSYINLPAQTRYVTVTQTSVRTQQLAGQTRTQYNTRIVYNTNYVTSTVYREQYNTVTATQTVKGDCGYSYSAPARAFNPFSG</sequence>
<evidence type="ECO:0000313" key="4">
    <source>
        <dbReference type="Proteomes" id="UP000283509"/>
    </source>
</evidence>
<protein>
    <submittedName>
        <fullName evidence="3">Uncharacterized protein</fullName>
    </submittedName>
</protein>
<reference evidence="3 4" key="2">
    <citation type="submission" date="2019-01" db="EMBL/GenBank/DDBJ databases">
        <title>The decoding of complex shrimp genome reveals the adaptation for benthos swimmer, frequently molting mechanism and breeding impact on genome.</title>
        <authorList>
            <person name="Sun Y."/>
            <person name="Gao Y."/>
            <person name="Yu Y."/>
        </authorList>
    </citation>
    <scope>NUCLEOTIDE SEQUENCE [LARGE SCALE GENOMIC DNA]</scope>
    <source>
        <tissue evidence="3">Muscle</tissue>
    </source>
</reference>
<proteinExistence type="predicted"/>
<accession>A0A3R7NXL3</accession>
<comment type="caution">
    <text evidence="3">The sequence shown here is derived from an EMBL/GenBank/DDBJ whole genome shotgun (WGS) entry which is preliminary data.</text>
</comment>
<dbReference type="Proteomes" id="UP000283509">
    <property type="component" value="Unassembled WGS sequence"/>
</dbReference>
<evidence type="ECO:0000313" key="3">
    <source>
        <dbReference type="EMBL" id="ROT69544.1"/>
    </source>
</evidence>
<gene>
    <name evidence="3" type="ORF">C7M84_012238</name>
</gene>
<dbReference type="EMBL" id="QCYY01002554">
    <property type="protein sequence ID" value="ROT69544.1"/>
    <property type="molecule type" value="Genomic_DNA"/>
</dbReference>
<feature type="compositionally biased region" description="Low complexity" evidence="1">
    <location>
        <begin position="56"/>
        <end position="67"/>
    </location>
</feature>
<name>A0A3R7NXL3_PENVA</name>
<feature type="signal peptide" evidence="2">
    <location>
        <begin position="1"/>
        <end position="15"/>
    </location>
</feature>
<dbReference type="AlphaFoldDB" id="A0A3R7NXL3"/>
<keyword evidence="2" id="KW-0732">Signal</keyword>